<accession>A0ABS9W1L6</accession>
<feature type="transmembrane region" description="Helical" evidence="5">
    <location>
        <begin position="192"/>
        <end position="208"/>
    </location>
</feature>
<comment type="caution">
    <text evidence="7">The sequence shown here is derived from an EMBL/GenBank/DDBJ whole genome shotgun (WGS) entry which is preliminary data.</text>
</comment>
<evidence type="ECO:0000256" key="2">
    <source>
        <dbReference type="ARBA" id="ARBA00022692"/>
    </source>
</evidence>
<evidence type="ECO:0000256" key="5">
    <source>
        <dbReference type="SAM" id="Phobius"/>
    </source>
</evidence>
<evidence type="ECO:0000256" key="1">
    <source>
        <dbReference type="ARBA" id="ARBA00004141"/>
    </source>
</evidence>
<dbReference type="GO" id="GO:0016874">
    <property type="term" value="F:ligase activity"/>
    <property type="evidence" value="ECO:0007669"/>
    <property type="project" value="UniProtKB-KW"/>
</dbReference>
<reference evidence="7 8" key="1">
    <citation type="submission" date="2022-03" db="EMBL/GenBank/DDBJ databases">
        <title>Complete genome analysis of Roseomonas KG 17.1 : a prolific producer of plant growth promoters.</title>
        <authorList>
            <person name="Saadouli I."/>
            <person name="Najjari A."/>
            <person name="Mosbah A."/>
            <person name="Ouzari H.I."/>
        </authorList>
    </citation>
    <scope>NUCLEOTIDE SEQUENCE [LARGE SCALE GENOMIC DNA]</scope>
    <source>
        <strain evidence="7 8">KG17-1</strain>
    </source>
</reference>
<feature type="transmembrane region" description="Helical" evidence="5">
    <location>
        <begin position="41"/>
        <end position="58"/>
    </location>
</feature>
<name>A0ABS9W1L6_9PROT</name>
<feature type="transmembrane region" description="Helical" evidence="5">
    <location>
        <begin position="349"/>
        <end position="370"/>
    </location>
</feature>
<dbReference type="RefSeq" id="WP_120007440.1">
    <property type="nucleotide sequence ID" value="NZ_JALBUU010000004.1"/>
</dbReference>
<evidence type="ECO:0000256" key="3">
    <source>
        <dbReference type="ARBA" id="ARBA00022989"/>
    </source>
</evidence>
<feature type="transmembrane region" description="Helical" evidence="5">
    <location>
        <begin position="241"/>
        <end position="262"/>
    </location>
</feature>
<feature type="transmembrane region" description="Helical" evidence="5">
    <location>
        <begin position="127"/>
        <end position="144"/>
    </location>
</feature>
<comment type="subcellular location">
    <subcellularLocation>
        <location evidence="1">Membrane</location>
        <topology evidence="1">Multi-pass membrane protein</topology>
    </subcellularLocation>
</comment>
<feature type="transmembrane region" description="Helical" evidence="5">
    <location>
        <begin position="14"/>
        <end position="35"/>
    </location>
</feature>
<feature type="domain" description="O-antigen ligase-related" evidence="6">
    <location>
        <begin position="203"/>
        <end position="362"/>
    </location>
</feature>
<dbReference type="EMBL" id="JALBUU010000004">
    <property type="protein sequence ID" value="MCI0753192.1"/>
    <property type="molecule type" value="Genomic_DNA"/>
</dbReference>
<dbReference type="Proteomes" id="UP001201985">
    <property type="component" value="Unassembled WGS sequence"/>
</dbReference>
<evidence type="ECO:0000259" key="6">
    <source>
        <dbReference type="Pfam" id="PF04932"/>
    </source>
</evidence>
<organism evidence="7 8">
    <name type="scientific">Teichococcus vastitatis</name>
    <dbReference type="NCBI Taxonomy" id="2307076"/>
    <lineage>
        <taxon>Bacteria</taxon>
        <taxon>Pseudomonadati</taxon>
        <taxon>Pseudomonadota</taxon>
        <taxon>Alphaproteobacteria</taxon>
        <taxon>Acetobacterales</taxon>
        <taxon>Roseomonadaceae</taxon>
        <taxon>Roseomonas</taxon>
    </lineage>
</organism>
<feature type="transmembrane region" description="Helical" evidence="5">
    <location>
        <begin position="70"/>
        <end position="90"/>
    </location>
</feature>
<evidence type="ECO:0000313" key="8">
    <source>
        <dbReference type="Proteomes" id="UP001201985"/>
    </source>
</evidence>
<keyword evidence="3 5" id="KW-1133">Transmembrane helix</keyword>
<keyword evidence="7" id="KW-0436">Ligase</keyword>
<proteinExistence type="predicted"/>
<protein>
    <submittedName>
        <fullName evidence="7">O-antigen ligase family protein</fullName>
    </submittedName>
</protein>
<dbReference type="InterPro" id="IPR051533">
    <property type="entry name" value="WaaL-like"/>
</dbReference>
<feature type="transmembrane region" description="Helical" evidence="5">
    <location>
        <begin position="96"/>
        <end position="115"/>
    </location>
</feature>
<dbReference type="PANTHER" id="PTHR37422">
    <property type="entry name" value="TEICHURONIC ACID BIOSYNTHESIS PROTEIN TUAE"/>
    <property type="match status" value="1"/>
</dbReference>
<dbReference type="PANTHER" id="PTHR37422:SF23">
    <property type="entry name" value="TEICHURONIC ACID BIOSYNTHESIS PROTEIN TUAE"/>
    <property type="match status" value="1"/>
</dbReference>
<evidence type="ECO:0000313" key="7">
    <source>
        <dbReference type="EMBL" id="MCI0753192.1"/>
    </source>
</evidence>
<feature type="transmembrane region" description="Helical" evidence="5">
    <location>
        <begin position="377"/>
        <end position="396"/>
    </location>
</feature>
<gene>
    <name evidence="7" type="ORF">MON41_05360</name>
</gene>
<evidence type="ECO:0000256" key="4">
    <source>
        <dbReference type="ARBA" id="ARBA00023136"/>
    </source>
</evidence>
<keyword evidence="2 5" id="KW-0812">Transmembrane</keyword>
<dbReference type="InterPro" id="IPR007016">
    <property type="entry name" value="O-antigen_ligase-rel_domated"/>
</dbReference>
<keyword evidence="8" id="KW-1185">Reference proteome</keyword>
<feature type="transmembrane region" description="Helical" evidence="5">
    <location>
        <begin position="164"/>
        <end position="185"/>
    </location>
</feature>
<sequence length="428" mass="44164">MSTAAPRAHRARDAVGWGAPCVPLGVAALLAPLLAVLQSKAMAPLALLTLAAAVLLARRARGRWPWPSGAATWTGIALAGWGCLSFLWAIEPGRAASNGLSLAGLVLLASAAARAAQEDGAPARHRVGLALLAGLCVGLLAALLDHLSGNALRAAVRGLDEVPATLAFGLKPAASVMALLLPLLAGLALPRAGRAALLLAGLGLLLVIPGDTARLAALAGLAATAAVALEQRWRRTPRLPFLLGGVLGALVILTPLLLSPAMQALAPMVERLPLSAIHRLAIWDFGLERAAQRPVLGWGMESARALPGGKDRPEPERLERLGVRSEAIRAWFAAPHLELMPLHPHNGPLQLRLELGWIGGILAGLALLALGWSAGRVAAPAAASGALASAFVTFFASFGSWQIWWLCSAAMALAFAVALRPPSPSRAI</sequence>
<keyword evidence="4 5" id="KW-0472">Membrane</keyword>
<dbReference type="Pfam" id="PF04932">
    <property type="entry name" value="Wzy_C"/>
    <property type="match status" value="1"/>
</dbReference>